<sequence>MAFGDIFKNLRRPKERKKEITYTYLQSNVNPLLYWDIDTELGEGAFGMVYKAIKKDSTETVTALKKMELDFESMLHELIKEVEILNLFDHPNINSFIEAYHYDNHIWLFLEFCGGGAIDSIIDELGEPFSECQINFVCFYLVLALIYVHEKNVIHRDLKAGNILLTVNGQIKLGDFGVACLLTPANPKRTDINGTPYWMAPEIFECETNHNCSYDYKADVWSLGITMIELAQRYPPHHELSPQRVGYRITKSKPPTLIKPYEWSDSFNNFLSYCLTKDQNSRPFIHQVNKHAFIANEPSENPLDELLAQAMGEITNIEEVNSKIHESMNSLSESTESIATNLLMLAVFSTMFHVEVDVEYDESGTSQIENVMQNINKDIKKNLKKTNVNIQNRLSNFNMTHQTSVSDESHRDINTVNTLTRKNSNKIQTTIQEETENVTKKKKSEPDKTQVFVEPELEKIINPNESITTICPKSKSDSELVTPTKKSNKDDEFVPPSSEMLETLSKKPNEFIESELNDTENLKNSNDSNEVKPIVFCNAEIIQRPKSQSVFSILNLQNRNKLKSFKNESVSLDKINQQKIKLSHKLSYQSEKDDVDPIPEKIKRRGSVFSQNNRKSSKTMFIKDKIRKFSKNSGKFSISKSDYQILLDTVTDMVVNNYLESETEKPSICSVISQFISECTKGIANVNEKEEERKEQLKDLVTSLEKVTLPLTASFRRDEKKLTDQKKTPKIQLNRSTTFRKTVNYKVKGVEKEKSFVVDERVKEDKRLRHTEIAQIRQFNRKIDAQMTILKYSQKNDMEQLQKRAKESIINIDEVFKREIIQLEKKYKYIYEQEVLQTRQYKKSSIKTIDTNRDLKRKEFLRKLNAQRKSLHRLSIVEKQHVTVLEKFRANSKNMISEFEDTLEKEKIDLIQKIDVTIGNRLKGVKQDFFDKYIELFMVRHNTIEENQEQQFNEKYNLYRKQLVDTFNFDLNRIRGKNDLEIMQITNRYSIMVERHHIKLGIEHKNLIKRLKLDHKIKLTKYKTERNKAANSMTVQEFKLNLKMSLEKNLAESENNTKKILINLHEKHLESARDLEMSHREHEKELVNKKNSKLEELDQFYQDNFKEWKIKSKNKKIDIENIISEQIEQMKKTWPQQESNSKLIMFTRSNYMEYYGMKQSLKQFKIDLKNINKANHGVKSNLLNELLNAFDTGNEDLFFEIWSKFIENFSVNINMEDAHVVEFYMRIYFSVVPIIFNNIKELKNSMDRLFDYFTHDGRHFSQKSQFVQYYALPYVPQIDTHPFYSKLINDEWINEQRLGLEEFAFIANTSKSSLPEIVNFKIGQEKQSTLLFIRAGAIYGQCPLKINIKIRFQCDSNSNSNVSYRR</sequence>
<feature type="binding site" evidence="3">
    <location>
        <position position="65"/>
    </location>
    <ligand>
        <name>ATP</name>
        <dbReference type="ChEBI" id="CHEBI:30616"/>
    </ligand>
</feature>
<dbReference type="InterPro" id="IPR051585">
    <property type="entry name" value="STE20_Ser/Thr_Kinases"/>
</dbReference>
<evidence type="ECO:0000313" key="6">
    <source>
        <dbReference type="EMBL" id="OAF68321.1"/>
    </source>
</evidence>
<dbReference type="PROSITE" id="PS00108">
    <property type="entry name" value="PROTEIN_KINASE_ST"/>
    <property type="match status" value="1"/>
</dbReference>
<name>A0A177B400_9BILA</name>
<comment type="caution">
    <text evidence="6">The sequence shown here is derived from an EMBL/GenBank/DDBJ whole genome shotgun (WGS) entry which is preliminary data.</text>
</comment>
<proteinExistence type="predicted"/>
<protein>
    <recommendedName>
        <fullName evidence="5">Protein kinase domain-containing protein</fullName>
    </recommendedName>
</protein>
<keyword evidence="2 3" id="KW-0067">ATP-binding</keyword>
<dbReference type="GO" id="GO:0004672">
    <property type="term" value="F:protein kinase activity"/>
    <property type="evidence" value="ECO:0007669"/>
    <property type="project" value="InterPro"/>
</dbReference>
<dbReference type="PANTHER" id="PTHR46538">
    <property type="entry name" value="PROTEIN KINASE DOMAIN-CONTAINING PROTEIN"/>
    <property type="match status" value="1"/>
</dbReference>
<dbReference type="Pfam" id="PF23138">
    <property type="entry name" value="CTLH_Armc9"/>
    <property type="match status" value="1"/>
</dbReference>
<dbReference type="SMART" id="SM00220">
    <property type="entry name" value="S_TKc"/>
    <property type="match status" value="1"/>
</dbReference>
<dbReference type="PROSITE" id="PS00107">
    <property type="entry name" value="PROTEIN_KINASE_ATP"/>
    <property type="match status" value="1"/>
</dbReference>
<dbReference type="InterPro" id="IPR011009">
    <property type="entry name" value="Kinase-like_dom_sf"/>
</dbReference>
<keyword evidence="7" id="KW-1185">Reference proteome</keyword>
<dbReference type="PROSITE" id="PS50011">
    <property type="entry name" value="PROTEIN_KINASE_DOM"/>
    <property type="match status" value="1"/>
</dbReference>
<dbReference type="PANTHER" id="PTHR46538:SF3">
    <property type="entry name" value="PROTEIN KINASE DOMAIN-CONTAINING PROTEIN"/>
    <property type="match status" value="1"/>
</dbReference>
<dbReference type="InterPro" id="IPR017441">
    <property type="entry name" value="Protein_kinase_ATP_BS"/>
</dbReference>
<evidence type="ECO:0000256" key="3">
    <source>
        <dbReference type="PROSITE-ProRule" id="PRU10141"/>
    </source>
</evidence>
<feature type="domain" description="Protein kinase" evidence="5">
    <location>
        <begin position="35"/>
        <end position="294"/>
    </location>
</feature>
<dbReference type="Gene3D" id="1.10.510.10">
    <property type="entry name" value="Transferase(Phosphotransferase) domain 1"/>
    <property type="match status" value="1"/>
</dbReference>
<accession>A0A177B400</accession>
<organism evidence="6 7">
    <name type="scientific">Intoshia linei</name>
    <dbReference type="NCBI Taxonomy" id="1819745"/>
    <lineage>
        <taxon>Eukaryota</taxon>
        <taxon>Metazoa</taxon>
        <taxon>Spiralia</taxon>
        <taxon>Lophotrochozoa</taxon>
        <taxon>Mesozoa</taxon>
        <taxon>Orthonectida</taxon>
        <taxon>Rhopaluridae</taxon>
        <taxon>Intoshia</taxon>
    </lineage>
</organism>
<evidence type="ECO:0000313" key="7">
    <source>
        <dbReference type="Proteomes" id="UP000078046"/>
    </source>
</evidence>
<dbReference type="SUPFAM" id="SSF56112">
    <property type="entry name" value="Protein kinase-like (PK-like)"/>
    <property type="match status" value="1"/>
</dbReference>
<keyword evidence="1 3" id="KW-0547">Nucleotide-binding</keyword>
<gene>
    <name evidence="6" type="ORF">A3Q56_03935</name>
</gene>
<reference evidence="6 7" key="1">
    <citation type="submission" date="2016-04" db="EMBL/GenBank/DDBJ databases">
        <title>The genome of Intoshia linei affirms orthonectids as highly simplified spiralians.</title>
        <authorList>
            <person name="Mikhailov K.V."/>
            <person name="Slusarev G.S."/>
            <person name="Nikitin M.A."/>
            <person name="Logacheva M.D."/>
            <person name="Penin A."/>
            <person name="Aleoshin V."/>
            <person name="Panchin Y.V."/>
        </authorList>
    </citation>
    <scope>NUCLEOTIDE SEQUENCE [LARGE SCALE GENOMIC DNA]</scope>
    <source>
        <strain evidence="6">Intl2013</strain>
        <tissue evidence="6">Whole animal</tissue>
    </source>
</reference>
<dbReference type="Proteomes" id="UP000078046">
    <property type="component" value="Unassembled WGS sequence"/>
</dbReference>
<dbReference type="InterPro" id="IPR056327">
    <property type="entry name" value="ARMC9_CTLH-like_dom"/>
</dbReference>
<dbReference type="InterPro" id="IPR008271">
    <property type="entry name" value="Ser/Thr_kinase_AS"/>
</dbReference>
<dbReference type="InterPro" id="IPR000719">
    <property type="entry name" value="Prot_kinase_dom"/>
</dbReference>
<dbReference type="EMBL" id="LWCA01000468">
    <property type="protein sequence ID" value="OAF68321.1"/>
    <property type="molecule type" value="Genomic_DNA"/>
</dbReference>
<evidence type="ECO:0000256" key="2">
    <source>
        <dbReference type="ARBA" id="ARBA00022840"/>
    </source>
</evidence>
<feature type="region of interest" description="Disordered" evidence="4">
    <location>
        <begin position="468"/>
        <end position="506"/>
    </location>
</feature>
<evidence type="ECO:0000259" key="5">
    <source>
        <dbReference type="PROSITE" id="PS50011"/>
    </source>
</evidence>
<dbReference type="Pfam" id="PF00069">
    <property type="entry name" value="Pkinase"/>
    <property type="match status" value="1"/>
</dbReference>
<evidence type="ECO:0000256" key="4">
    <source>
        <dbReference type="SAM" id="MobiDB-lite"/>
    </source>
</evidence>
<dbReference type="GO" id="GO:0005524">
    <property type="term" value="F:ATP binding"/>
    <property type="evidence" value="ECO:0007669"/>
    <property type="project" value="UniProtKB-UniRule"/>
</dbReference>
<dbReference type="OrthoDB" id="10027016at2759"/>
<evidence type="ECO:0000256" key="1">
    <source>
        <dbReference type="ARBA" id="ARBA00022741"/>
    </source>
</evidence>